<reference evidence="12" key="1">
    <citation type="submission" date="2017-08" db="EMBL/GenBank/DDBJ databases">
        <title>A dynamic microbial community with high functional redundancy inhabits the cold, oxic subseafloor aquifer.</title>
        <authorList>
            <person name="Tully B.J."/>
            <person name="Wheat C.G."/>
            <person name="Glazer B.T."/>
            <person name="Huber J.A."/>
        </authorList>
    </citation>
    <scope>NUCLEOTIDE SEQUENCE [LARGE SCALE GENOMIC DNA]</scope>
</reference>
<dbReference type="GO" id="GO:0004357">
    <property type="term" value="F:glutamate-cysteine ligase activity"/>
    <property type="evidence" value="ECO:0007669"/>
    <property type="project" value="UniProtKB-UniRule"/>
</dbReference>
<dbReference type="AlphaFoldDB" id="A0A2A5CIJ9"/>
<dbReference type="SUPFAM" id="SSF55931">
    <property type="entry name" value="Glutamine synthetase/guanido kinase"/>
    <property type="match status" value="1"/>
</dbReference>
<dbReference type="HAMAP" id="MF_00578">
    <property type="entry name" value="Glu_cys_ligase"/>
    <property type="match status" value="1"/>
</dbReference>
<dbReference type="Pfam" id="PF04262">
    <property type="entry name" value="Glu_cys_ligase"/>
    <property type="match status" value="1"/>
</dbReference>
<dbReference type="EC" id="6.3.2.2" evidence="8"/>
<evidence type="ECO:0000256" key="7">
    <source>
        <dbReference type="ARBA" id="ARBA00048819"/>
    </source>
</evidence>
<dbReference type="EMBL" id="NVWI01000001">
    <property type="protein sequence ID" value="PCJ43707.1"/>
    <property type="molecule type" value="Genomic_DNA"/>
</dbReference>
<dbReference type="GO" id="GO:0005829">
    <property type="term" value="C:cytosol"/>
    <property type="evidence" value="ECO:0007669"/>
    <property type="project" value="TreeGrafter"/>
</dbReference>
<dbReference type="GO" id="GO:0005524">
    <property type="term" value="F:ATP binding"/>
    <property type="evidence" value="ECO:0007669"/>
    <property type="project" value="UniProtKB-KW"/>
</dbReference>
<evidence type="ECO:0000313" key="11">
    <source>
        <dbReference type="EMBL" id="PCJ43707.1"/>
    </source>
</evidence>
<dbReference type="GO" id="GO:0006750">
    <property type="term" value="P:glutathione biosynthetic process"/>
    <property type="evidence" value="ECO:0007669"/>
    <property type="project" value="UniProtKB-UniRule"/>
</dbReference>
<protein>
    <recommendedName>
        <fullName evidence="8">Glutamate--cysteine ligase</fullName>
        <ecNumber evidence="8">6.3.2.2</ecNumber>
    </recommendedName>
    <alternativeName>
        <fullName evidence="8">Gamma-ECS</fullName>
        <shortName evidence="8">GCS</shortName>
    </alternativeName>
    <alternativeName>
        <fullName evidence="8">Gamma-glutamylcysteine synthetase</fullName>
    </alternativeName>
</protein>
<dbReference type="PANTHER" id="PTHR38761">
    <property type="entry name" value="GLUTAMATE--CYSTEINE LIGASE"/>
    <property type="match status" value="1"/>
</dbReference>
<name>A0A2A5CIJ9_9GAMM</name>
<accession>A0A2A5CIJ9</accession>
<gene>
    <name evidence="8" type="primary">gshA</name>
    <name evidence="11" type="ORF">COA71_02210</name>
</gene>
<dbReference type="InterPro" id="IPR007370">
    <property type="entry name" value="Glu_cys_ligase"/>
</dbReference>
<feature type="domain" description="Glutamate--cysteine ligase" evidence="10">
    <location>
        <begin position="24"/>
        <end position="394"/>
    </location>
</feature>
<evidence type="ECO:0000256" key="6">
    <source>
        <dbReference type="ARBA" id="ARBA00022840"/>
    </source>
</evidence>
<comment type="similarity">
    <text evidence="2 8">Belongs to the glutamate--cysteine ligase type 1 family. Type 1 subfamily.</text>
</comment>
<dbReference type="PANTHER" id="PTHR38761:SF1">
    <property type="entry name" value="GLUTAMATE--CYSTEINE LIGASE"/>
    <property type="match status" value="1"/>
</dbReference>
<sequence>MPNFVEYAGSLKLSEQLKHLIDALEKMPGIGCLMSITHGIEKESLRVDKQGRIALSPHPSGLGSPLTHEFITTDFSEALIEFITPVFTDPASSLEYLEDIHRFLYSQLEDGELLWTSSMPCIIEEDDQIPLAQYGTSNIGKLKTLYRRGLGHRYTRAMQTIAGIHYNFSLPDEFWQLLHDSHESKQDLQDFKTDQYFNLIRNFRRYSWLLIYLFGASPAVCKSFIKDRTGHGLDAFDDYTYYMPYGTSLRMGDLGYTSDAQTDLFVSYNSLDEYIEGMRNAIKTPYAPYAEFDKLSNEHQQINNNILQIENEFYSTIRPKRVSKNGERPIHSLKNDGVEYIEVRCLDLNPFLPTGIDETQINFLNAFLLFCLLRKSPPSSKEEYKEIQNNFSSVVNEGRKPGLCLSQNNEAIPLSAWAGEILQESLEVAELLDNTNNMSVYQGAVKEQLSKVENSELTPSAQVLAYMREHQTPYFPFALKQSQNSAEYLHNKLSKEKIENFEKVTEQSNRDREHIEQSDKLGFDEFLIQTNLV</sequence>
<evidence type="ECO:0000256" key="4">
    <source>
        <dbReference type="ARBA" id="ARBA00022684"/>
    </source>
</evidence>
<evidence type="ECO:0000313" key="12">
    <source>
        <dbReference type="Proteomes" id="UP000228987"/>
    </source>
</evidence>
<dbReference type="Gene3D" id="3.30.590.20">
    <property type="match status" value="1"/>
</dbReference>
<dbReference type="Proteomes" id="UP000228987">
    <property type="component" value="Unassembled WGS sequence"/>
</dbReference>
<keyword evidence="5 8" id="KW-0547">Nucleotide-binding</keyword>
<evidence type="ECO:0000256" key="3">
    <source>
        <dbReference type="ARBA" id="ARBA00022598"/>
    </source>
</evidence>
<evidence type="ECO:0000256" key="1">
    <source>
        <dbReference type="ARBA" id="ARBA00005006"/>
    </source>
</evidence>
<keyword evidence="4 8" id="KW-0317">Glutathione biosynthesis</keyword>
<keyword evidence="3 8" id="KW-0436">Ligase</keyword>
<evidence type="ECO:0000259" key="10">
    <source>
        <dbReference type="Pfam" id="PF04262"/>
    </source>
</evidence>
<organism evidence="11 12">
    <name type="scientific">SAR86 cluster bacterium</name>
    <dbReference type="NCBI Taxonomy" id="2030880"/>
    <lineage>
        <taxon>Bacteria</taxon>
        <taxon>Pseudomonadati</taxon>
        <taxon>Pseudomonadota</taxon>
        <taxon>Gammaproteobacteria</taxon>
        <taxon>SAR86 cluster</taxon>
    </lineage>
</organism>
<evidence type="ECO:0000256" key="2">
    <source>
        <dbReference type="ARBA" id="ARBA00008772"/>
    </source>
</evidence>
<dbReference type="UniPathway" id="UPA00142">
    <property type="reaction ID" value="UER00209"/>
</dbReference>
<comment type="pathway">
    <text evidence="1 8 9">Sulfur metabolism; glutathione biosynthesis; glutathione from L-cysteine and L-glutamate: step 1/2.</text>
</comment>
<evidence type="ECO:0000256" key="8">
    <source>
        <dbReference type="HAMAP-Rule" id="MF_00578"/>
    </source>
</evidence>
<evidence type="ECO:0000256" key="5">
    <source>
        <dbReference type="ARBA" id="ARBA00022741"/>
    </source>
</evidence>
<proteinExistence type="inferred from homology"/>
<comment type="catalytic activity">
    <reaction evidence="7 8 9">
        <text>L-cysteine + L-glutamate + ATP = gamma-L-glutamyl-L-cysteine + ADP + phosphate + H(+)</text>
        <dbReference type="Rhea" id="RHEA:13285"/>
        <dbReference type="ChEBI" id="CHEBI:15378"/>
        <dbReference type="ChEBI" id="CHEBI:29985"/>
        <dbReference type="ChEBI" id="CHEBI:30616"/>
        <dbReference type="ChEBI" id="CHEBI:35235"/>
        <dbReference type="ChEBI" id="CHEBI:43474"/>
        <dbReference type="ChEBI" id="CHEBI:58173"/>
        <dbReference type="ChEBI" id="CHEBI:456216"/>
        <dbReference type="EC" id="6.3.2.2"/>
    </reaction>
</comment>
<dbReference type="GO" id="GO:0046872">
    <property type="term" value="F:metal ion binding"/>
    <property type="evidence" value="ECO:0007669"/>
    <property type="project" value="TreeGrafter"/>
</dbReference>
<dbReference type="InterPro" id="IPR014746">
    <property type="entry name" value="Gln_synth/guanido_kin_cat_dom"/>
</dbReference>
<evidence type="ECO:0000256" key="9">
    <source>
        <dbReference type="RuleBase" id="RU004391"/>
    </source>
</evidence>
<dbReference type="NCBIfam" id="TIGR01434">
    <property type="entry name" value="glu_cys_ligase"/>
    <property type="match status" value="1"/>
</dbReference>
<comment type="caution">
    <text evidence="11">The sequence shown here is derived from an EMBL/GenBank/DDBJ whole genome shotgun (WGS) entry which is preliminary data.</text>
</comment>
<keyword evidence="6 8" id="KW-0067">ATP-binding</keyword>
<dbReference type="InterPro" id="IPR006334">
    <property type="entry name" value="Glut_cys_ligase"/>
</dbReference>